<dbReference type="AlphaFoldDB" id="A0A4R4TQR0"/>
<dbReference type="EMBL" id="SMKI01000052">
    <property type="protein sequence ID" value="TDC77503.1"/>
    <property type="molecule type" value="Genomic_DNA"/>
</dbReference>
<keyword evidence="3" id="KW-1185">Reference proteome</keyword>
<dbReference type="OrthoDB" id="4242222at2"/>
<dbReference type="RefSeq" id="WP_132817045.1">
    <property type="nucleotide sequence ID" value="NZ_SMKI01000052.1"/>
</dbReference>
<name>A0A4R4TQR0_9ACTN</name>
<reference evidence="2 3" key="1">
    <citation type="submission" date="2019-03" db="EMBL/GenBank/DDBJ databases">
        <title>Draft genome sequences of novel Actinobacteria.</title>
        <authorList>
            <person name="Sahin N."/>
            <person name="Ay H."/>
            <person name="Saygin H."/>
        </authorList>
    </citation>
    <scope>NUCLEOTIDE SEQUENCE [LARGE SCALE GENOMIC DNA]</scope>
    <source>
        <strain evidence="2 3">DSM 41900</strain>
    </source>
</reference>
<organism evidence="2 3">
    <name type="scientific">Streptomyces hainanensis</name>
    <dbReference type="NCBI Taxonomy" id="402648"/>
    <lineage>
        <taxon>Bacteria</taxon>
        <taxon>Bacillati</taxon>
        <taxon>Actinomycetota</taxon>
        <taxon>Actinomycetes</taxon>
        <taxon>Kitasatosporales</taxon>
        <taxon>Streptomycetaceae</taxon>
        <taxon>Streptomyces</taxon>
    </lineage>
</organism>
<proteinExistence type="predicted"/>
<feature type="region of interest" description="Disordered" evidence="1">
    <location>
        <begin position="67"/>
        <end position="90"/>
    </location>
</feature>
<evidence type="ECO:0000256" key="1">
    <source>
        <dbReference type="SAM" id="MobiDB-lite"/>
    </source>
</evidence>
<feature type="compositionally biased region" description="Acidic residues" evidence="1">
    <location>
        <begin position="80"/>
        <end position="90"/>
    </location>
</feature>
<comment type="caution">
    <text evidence="2">The sequence shown here is derived from an EMBL/GenBank/DDBJ whole genome shotgun (WGS) entry which is preliminary data.</text>
</comment>
<protein>
    <submittedName>
        <fullName evidence="2">Uncharacterized protein</fullName>
    </submittedName>
</protein>
<accession>A0A4R4TQR0</accession>
<evidence type="ECO:0000313" key="2">
    <source>
        <dbReference type="EMBL" id="TDC77503.1"/>
    </source>
</evidence>
<dbReference type="Proteomes" id="UP000295345">
    <property type="component" value="Unassembled WGS sequence"/>
</dbReference>
<evidence type="ECO:0000313" key="3">
    <source>
        <dbReference type="Proteomes" id="UP000295345"/>
    </source>
</evidence>
<gene>
    <name evidence="2" type="ORF">E1283_07135</name>
</gene>
<sequence length="90" mass="9677">MCAYFSAVGDLERRPSPTRPFGLDALTLDACVDALPLTGVASVDPDTQLSTIDGRVCLELPDVWRATASTDTSASPRDGMEDEDEDSRRS</sequence>